<dbReference type="InterPro" id="IPR004033">
    <property type="entry name" value="UbiE/COQ5_MeTrFase"/>
</dbReference>
<dbReference type="GO" id="GO:0032259">
    <property type="term" value="P:methylation"/>
    <property type="evidence" value="ECO:0007669"/>
    <property type="project" value="UniProtKB-KW"/>
</dbReference>
<feature type="binding site" evidence="5">
    <location>
        <begin position="117"/>
        <end position="118"/>
    </location>
    <ligand>
        <name>S-adenosyl-L-methionine</name>
        <dbReference type="ChEBI" id="CHEBI:59789"/>
    </ligand>
</feature>
<dbReference type="Gene3D" id="3.40.50.150">
    <property type="entry name" value="Vaccinia Virus protein VP39"/>
    <property type="match status" value="1"/>
</dbReference>
<proteinExistence type="inferred from homology"/>
<dbReference type="NCBIfam" id="TIGR01934">
    <property type="entry name" value="MenG_MenH_UbiE"/>
    <property type="match status" value="1"/>
</dbReference>
<keyword evidence="3 5" id="KW-0808">Transferase</keyword>
<comment type="similarity">
    <text evidence="5">Belongs to the class I-like SAM-binding methyltransferase superfamily. MenG/UbiE family.</text>
</comment>
<comment type="caution">
    <text evidence="6">The sequence shown here is derived from an EMBL/GenBank/DDBJ whole genome shotgun (WGS) entry which is preliminary data.</text>
</comment>
<dbReference type="GO" id="GO:0043770">
    <property type="term" value="F:demethylmenaquinone methyltransferase activity"/>
    <property type="evidence" value="ECO:0007669"/>
    <property type="project" value="UniProtKB-UniRule"/>
</dbReference>
<dbReference type="EC" id="2.1.1.163" evidence="5"/>
<dbReference type="EMBL" id="DSGB01000004">
    <property type="protein sequence ID" value="HER95938.1"/>
    <property type="molecule type" value="Genomic_DNA"/>
</dbReference>
<evidence type="ECO:0000256" key="3">
    <source>
        <dbReference type="ARBA" id="ARBA00022679"/>
    </source>
</evidence>
<dbReference type="HAMAP" id="MF_01813">
    <property type="entry name" value="MenG_UbiE_methyltr"/>
    <property type="match status" value="1"/>
</dbReference>
<comment type="pathway">
    <text evidence="5">Quinol/quinone metabolism; menaquinone biosynthesis; menaquinol from 1,4-dihydroxy-2-naphthoate: step 2/2.</text>
</comment>
<dbReference type="PROSITE" id="PS01184">
    <property type="entry name" value="UBIE_2"/>
    <property type="match status" value="1"/>
</dbReference>
<evidence type="ECO:0000256" key="4">
    <source>
        <dbReference type="ARBA" id="ARBA00022691"/>
    </source>
</evidence>
<dbReference type="InterPro" id="IPR029063">
    <property type="entry name" value="SAM-dependent_MTases_sf"/>
</dbReference>
<dbReference type="GO" id="GO:0009234">
    <property type="term" value="P:menaquinone biosynthetic process"/>
    <property type="evidence" value="ECO:0007669"/>
    <property type="project" value="UniProtKB-UniRule"/>
</dbReference>
<reference evidence="6" key="1">
    <citation type="journal article" date="2020" name="mSystems">
        <title>Genome- and Community-Level Interaction Insights into Carbon Utilization and Element Cycling Functions of Hydrothermarchaeota in Hydrothermal Sediment.</title>
        <authorList>
            <person name="Zhou Z."/>
            <person name="Liu Y."/>
            <person name="Xu W."/>
            <person name="Pan J."/>
            <person name="Luo Z.H."/>
            <person name="Li M."/>
        </authorList>
    </citation>
    <scope>NUCLEOTIDE SEQUENCE [LARGE SCALE GENOMIC DNA]</scope>
    <source>
        <strain evidence="6">SpSt-143</strain>
    </source>
</reference>
<dbReference type="UniPathway" id="UPA00079">
    <property type="reaction ID" value="UER00169"/>
</dbReference>
<comment type="function">
    <text evidence="5">Methyltransferase required for the conversion of demethylmenaquinol (DMKH2) to menaquinol (MKH2).</text>
</comment>
<gene>
    <name evidence="6" type="primary">ubiE</name>
    <name evidence="5" type="synonym">menG</name>
    <name evidence="6" type="ORF">ENO59_05405</name>
</gene>
<dbReference type="SUPFAM" id="SSF53335">
    <property type="entry name" value="S-adenosyl-L-methionine-dependent methyltransferases"/>
    <property type="match status" value="1"/>
</dbReference>
<evidence type="ECO:0000256" key="5">
    <source>
        <dbReference type="HAMAP-Rule" id="MF_01813"/>
    </source>
</evidence>
<sequence length="244" mass="27807">MPQRKHYPPVGEAQGKKRQVAEMFNAIAPRYDLLNRILSGGIDRRWRRRAVGLLMPEAPRRVLDVATGTADLAIEAARRLPVEKVIGVDISEAMLRIGQEKVARLGLSDRVLLRVGDAEKLPFSDRQFDAALVAFGVRNFENLQRGLAEIYRVLRPGGVLVVLEFSHPRAPVIRTLYRWYAHHVLPRIGTWLSRDEGAYRYLPDSVEVFPDGPDFLVRMEQAGFRDLLWQPLTFGIASLYRGRR</sequence>
<dbReference type="PANTHER" id="PTHR43591:SF24">
    <property type="entry name" value="2-METHOXY-6-POLYPRENYL-1,4-BENZOQUINOL METHYLASE, MITOCHONDRIAL"/>
    <property type="match status" value="1"/>
</dbReference>
<dbReference type="PANTHER" id="PTHR43591">
    <property type="entry name" value="METHYLTRANSFERASE"/>
    <property type="match status" value="1"/>
</dbReference>
<accession>A0A7V2B0D8</accession>
<dbReference type="NCBIfam" id="NF001244">
    <property type="entry name" value="PRK00216.1-5"/>
    <property type="match status" value="1"/>
</dbReference>
<protein>
    <recommendedName>
        <fullName evidence="5">Demethylmenaquinone methyltransferase</fullName>
        <ecNumber evidence="5">2.1.1.163</ecNumber>
    </recommendedName>
</protein>
<evidence type="ECO:0000256" key="2">
    <source>
        <dbReference type="ARBA" id="ARBA00022603"/>
    </source>
</evidence>
<feature type="binding site" evidence="5">
    <location>
        <position position="89"/>
    </location>
    <ligand>
        <name>S-adenosyl-L-methionine</name>
        <dbReference type="ChEBI" id="CHEBI:59789"/>
    </ligand>
</feature>
<keyword evidence="2 5" id="KW-0489">Methyltransferase</keyword>
<name>A0A7V2B0D8_RHOMR</name>
<dbReference type="Pfam" id="PF01209">
    <property type="entry name" value="Ubie_methyltran"/>
    <property type="match status" value="1"/>
</dbReference>
<evidence type="ECO:0000256" key="1">
    <source>
        <dbReference type="ARBA" id="ARBA00022428"/>
    </source>
</evidence>
<keyword evidence="1 5" id="KW-0474">Menaquinone biosynthesis</keyword>
<comment type="catalytic activity">
    <reaction evidence="5">
        <text>a 2-demethylmenaquinol + S-adenosyl-L-methionine = a menaquinol + S-adenosyl-L-homocysteine + H(+)</text>
        <dbReference type="Rhea" id="RHEA:42640"/>
        <dbReference type="Rhea" id="RHEA-COMP:9539"/>
        <dbReference type="Rhea" id="RHEA-COMP:9563"/>
        <dbReference type="ChEBI" id="CHEBI:15378"/>
        <dbReference type="ChEBI" id="CHEBI:18151"/>
        <dbReference type="ChEBI" id="CHEBI:55437"/>
        <dbReference type="ChEBI" id="CHEBI:57856"/>
        <dbReference type="ChEBI" id="CHEBI:59789"/>
        <dbReference type="EC" id="2.1.1.163"/>
    </reaction>
</comment>
<feature type="binding site" evidence="5">
    <location>
        <position position="69"/>
    </location>
    <ligand>
        <name>S-adenosyl-L-methionine</name>
        <dbReference type="ChEBI" id="CHEBI:59789"/>
    </ligand>
</feature>
<dbReference type="CDD" id="cd02440">
    <property type="entry name" value="AdoMet_MTases"/>
    <property type="match status" value="1"/>
</dbReference>
<dbReference type="InterPro" id="IPR023576">
    <property type="entry name" value="UbiE/COQ5_MeTrFase_CS"/>
</dbReference>
<keyword evidence="4 5" id="KW-0949">S-adenosyl-L-methionine</keyword>
<dbReference type="PROSITE" id="PS51608">
    <property type="entry name" value="SAM_MT_UBIE"/>
    <property type="match status" value="1"/>
</dbReference>
<organism evidence="6">
    <name type="scientific">Rhodothermus marinus</name>
    <name type="common">Rhodothermus obamensis</name>
    <dbReference type="NCBI Taxonomy" id="29549"/>
    <lineage>
        <taxon>Bacteria</taxon>
        <taxon>Pseudomonadati</taxon>
        <taxon>Rhodothermota</taxon>
        <taxon>Rhodothermia</taxon>
        <taxon>Rhodothermales</taxon>
        <taxon>Rhodothermaceae</taxon>
        <taxon>Rhodothermus</taxon>
    </lineage>
</organism>
<dbReference type="AlphaFoldDB" id="A0A7V2B0D8"/>
<evidence type="ECO:0000313" key="6">
    <source>
        <dbReference type="EMBL" id="HER95938.1"/>
    </source>
</evidence>
<dbReference type="PROSITE" id="PS01183">
    <property type="entry name" value="UBIE_1"/>
    <property type="match status" value="1"/>
</dbReference>
<comment type="caution">
    <text evidence="5">Lacks conserved residue(s) required for the propagation of feature annotation.</text>
</comment>